<sequence length="81" mass="9064">MKLLLTETYQVMNLVPHFYALGDEIDGTECCGTQLRVWDKNAGSYDKEVGLDETLMGLSLMRRWLLRNAKGSVLEVSAGIV</sequence>
<gene>
    <name evidence="1" type="ORF">SARC_15093</name>
</gene>
<organism evidence="1 2">
    <name type="scientific">Sphaeroforma arctica JP610</name>
    <dbReference type="NCBI Taxonomy" id="667725"/>
    <lineage>
        <taxon>Eukaryota</taxon>
        <taxon>Ichthyosporea</taxon>
        <taxon>Ichthyophonida</taxon>
        <taxon>Sphaeroforma</taxon>
    </lineage>
</organism>
<dbReference type="AlphaFoldDB" id="A0A0L0F6I8"/>
<accession>A0A0L0F6I8</accession>
<name>A0A0L0F6I8_9EUKA</name>
<keyword evidence="2" id="KW-1185">Reference proteome</keyword>
<dbReference type="RefSeq" id="XP_014146254.1">
    <property type="nucleotide sequence ID" value="XM_014290779.1"/>
</dbReference>
<evidence type="ECO:0000313" key="2">
    <source>
        <dbReference type="Proteomes" id="UP000054560"/>
    </source>
</evidence>
<dbReference type="EMBL" id="KQ247194">
    <property type="protein sequence ID" value="KNC72352.1"/>
    <property type="molecule type" value="Genomic_DNA"/>
</dbReference>
<dbReference type="Proteomes" id="UP000054560">
    <property type="component" value="Unassembled WGS sequence"/>
</dbReference>
<reference evidence="1 2" key="1">
    <citation type="submission" date="2011-02" db="EMBL/GenBank/DDBJ databases">
        <title>The Genome Sequence of Sphaeroforma arctica JP610.</title>
        <authorList>
            <consortium name="The Broad Institute Genome Sequencing Platform"/>
            <person name="Russ C."/>
            <person name="Cuomo C."/>
            <person name="Young S.K."/>
            <person name="Zeng Q."/>
            <person name="Gargeya S."/>
            <person name="Alvarado L."/>
            <person name="Berlin A."/>
            <person name="Chapman S.B."/>
            <person name="Chen Z."/>
            <person name="Freedman E."/>
            <person name="Gellesch M."/>
            <person name="Goldberg J."/>
            <person name="Griggs A."/>
            <person name="Gujja S."/>
            <person name="Heilman E."/>
            <person name="Heiman D."/>
            <person name="Howarth C."/>
            <person name="Mehta T."/>
            <person name="Neiman D."/>
            <person name="Pearson M."/>
            <person name="Roberts A."/>
            <person name="Saif S."/>
            <person name="Shea T."/>
            <person name="Shenoy N."/>
            <person name="Sisk P."/>
            <person name="Stolte C."/>
            <person name="Sykes S."/>
            <person name="White J."/>
            <person name="Yandava C."/>
            <person name="Burger G."/>
            <person name="Gray M.W."/>
            <person name="Holland P.W.H."/>
            <person name="King N."/>
            <person name="Lang F.B.F."/>
            <person name="Roger A.J."/>
            <person name="Ruiz-Trillo I."/>
            <person name="Haas B."/>
            <person name="Nusbaum C."/>
            <person name="Birren B."/>
        </authorList>
    </citation>
    <scope>NUCLEOTIDE SEQUENCE [LARGE SCALE GENOMIC DNA]</scope>
    <source>
        <strain evidence="1 2">JP610</strain>
    </source>
</reference>
<proteinExistence type="predicted"/>
<evidence type="ECO:0000313" key="1">
    <source>
        <dbReference type="EMBL" id="KNC72352.1"/>
    </source>
</evidence>
<protein>
    <submittedName>
        <fullName evidence="1">Uncharacterized protein</fullName>
    </submittedName>
</protein>
<dbReference type="OrthoDB" id="416496at2759"/>
<dbReference type="GeneID" id="25915597"/>